<dbReference type="Proteomes" id="UP000831701">
    <property type="component" value="Chromosome 16"/>
</dbReference>
<accession>A0ACB8VZ59</accession>
<proteinExistence type="predicted"/>
<evidence type="ECO:0000313" key="1">
    <source>
        <dbReference type="EMBL" id="KAI3360779.1"/>
    </source>
</evidence>
<keyword evidence="2" id="KW-1185">Reference proteome</keyword>
<protein>
    <submittedName>
        <fullName evidence="1">Uncharacterized protein</fullName>
    </submittedName>
</protein>
<dbReference type="EMBL" id="CM041546">
    <property type="protein sequence ID" value="KAI3360779.1"/>
    <property type="molecule type" value="Genomic_DNA"/>
</dbReference>
<name>A0ACB8VZ59_9TELE</name>
<reference evidence="1" key="1">
    <citation type="submission" date="2022-04" db="EMBL/GenBank/DDBJ databases">
        <title>Jade perch genome.</title>
        <authorList>
            <person name="Chao B."/>
        </authorList>
    </citation>
    <scope>NUCLEOTIDE SEQUENCE</scope>
    <source>
        <strain evidence="1">CB-2022</strain>
    </source>
</reference>
<evidence type="ECO:0000313" key="2">
    <source>
        <dbReference type="Proteomes" id="UP000831701"/>
    </source>
</evidence>
<gene>
    <name evidence="1" type="ORF">L3Q82_013015</name>
</gene>
<sequence length="563" mass="61113">MSSEVQRPDDSPSTSGGSSDIEQRESVPPEQEREQAQPKKKETKISSKTAAKLSTSAKRIQKELAEITLDPPPNCRLTVFKAAVSRRAFTPKNLRGCVGVASGTSETALAPKETTSTSGGRPSWDPRAPCTRGGVFFLDIAFTPDYPFKPPKVTFRTRIYHCNINSQGVICLDILKDNWSPALTISKVLLSICSLLTDCNPGKPRIHFAFCFVKQTCGASVNLLRQTCLSPLRKEVVLKKLNEPWTGEFAVQGADLLQAAESPEEDRSLAARCSRGRPLPFRRGRQAAASRDCGGAPDTIDRVSFSNCGRKARPKAGVSPGDRDGGRSVRRPRVFPGGSERRFAGCLAFTPNAAPGSSRIPGEVVGPELEEVKEEVKEEEEGASVCSITSQVPALIQPETGMSDEDSRASTSSSSSPPSSSQTRQRDTLCKKKRESKASMSKTSKLLSTSAKRIQKELADITLDPPPNCSAGPKGDNIYEWRSTILGPPGSVYEGGVFFLDIAFTPDYPFKPPKVTFRTRIYHCNINSQGVICLDILKDNWSPALTISKVLLSICSLLTDCNP</sequence>
<comment type="caution">
    <text evidence="1">The sequence shown here is derived from an EMBL/GenBank/DDBJ whole genome shotgun (WGS) entry which is preliminary data.</text>
</comment>
<feature type="non-terminal residue" evidence="1">
    <location>
        <position position="563"/>
    </location>
</feature>
<organism evidence="1 2">
    <name type="scientific">Scortum barcoo</name>
    <name type="common">barcoo grunter</name>
    <dbReference type="NCBI Taxonomy" id="214431"/>
    <lineage>
        <taxon>Eukaryota</taxon>
        <taxon>Metazoa</taxon>
        <taxon>Chordata</taxon>
        <taxon>Craniata</taxon>
        <taxon>Vertebrata</taxon>
        <taxon>Euteleostomi</taxon>
        <taxon>Actinopterygii</taxon>
        <taxon>Neopterygii</taxon>
        <taxon>Teleostei</taxon>
        <taxon>Neoteleostei</taxon>
        <taxon>Acanthomorphata</taxon>
        <taxon>Eupercaria</taxon>
        <taxon>Centrarchiformes</taxon>
        <taxon>Terapontoidei</taxon>
        <taxon>Terapontidae</taxon>
        <taxon>Scortum</taxon>
    </lineage>
</organism>